<evidence type="ECO:0000313" key="2">
    <source>
        <dbReference type="EMBL" id="RYU51887.1"/>
    </source>
</evidence>
<dbReference type="AlphaFoldDB" id="A0A4Q5KWC0"/>
<feature type="signal peptide" evidence="1">
    <location>
        <begin position="1"/>
        <end position="22"/>
    </location>
</feature>
<gene>
    <name evidence="3" type="ORF">ERW53_08940</name>
    <name evidence="2" type="ORF">ERW57_08215</name>
</gene>
<feature type="chain" id="PRO_5020959374" evidence="1">
    <location>
        <begin position="23"/>
        <end position="404"/>
    </location>
</feature>
<dbReference type="RefSeq" id="WP_130047901.1">
    <property type="nucleotide sequence ID" value="NZ_SEZK01000011.1"/>
</dbReference>
<evidence type="ECO:0000313" key="3">
    <source>
        <dbReference type="EMBL" id="RYU64716.1"/>
    </source>
</evidence>
<protein>
    <submittedName>
        <fullName evidence="2">Uncharacterized protein</fullName>
    </submittedName>
</protein>
<dbReference type="Proteomes" id="UP000294063">
    <property type="component" value="Unassembled WGS sequence"/>
</dbReference>
<sequence length="404" mass="46609">MPALKIFTTIILITFFSFKSFADTSQKTLNVKIVSDSINSNESRILFGYINDNLATNFNENGEYLDIYWISENNEVLSKKAYLFEDNHNTDKVKFCAKSLNDIYCSNFEYITRSHITNTSTENKSELIVNFNNPEDIVTGDKPISFALFNIEEGFSSFIYQEHLDQDGRVLSNSISYDTISSVLIGVPLSKNTTEIKACAIGGFIHSEPTYISECSDTYIIDDINDSNKDLLCLFEHVNMKGEKLCFKEKDLNKVINLPLEFDNIVSSLLISNGYRVTLSSDFTPFTHKTWAKTYNRNTNYVGKHHNDRYSSILLEKDDTAVCFWEHAYFLGRNFCVPKNVVEAGITLPSYFQYITSSMTISPNYKILSYKGDSGKHYLRKYYYTYLFDKHKNDKIKSYKVMYR</sequence>
<proteinExistence type="predicted"/>
<accession>A0A4Q5KWC0</accession>
<dbReference type="EMBL" id="SEZN01000013">
    <property type="protein sequence ID" value="RYU64716.1"/>
    <property type="molecule type" value="Genomic_DNA"/>
</dbReference>
<name>A0A4Q5KWC0_9GAMM</name>
<evidence type="ECO:0000256" key="1">
    <source>
        <dbReference type="SAM" id="SignalP"/>
    </source>
</evidence>
<dbReference type="Gene3D" id="2.60.20.10">
    <property type="entry name" value="Crystallins"/>
    <property type="match status" value="2"/>
</dbReference>
<dbReference type="EMBL" id="SEZK01000011">
    <property type="protein sequence ID" value="RYU51887.1"/>
    <property type="molecule type" value="Genomic_DNA"/>
</dbReference>
<comment type="caution">
    <text evidence="2">The sequence shown here is derived from an EMBL/GenBank/DDBJ whole genome shotgun (WGS) entry which is preliminary data.</text>
</comment>
<keyword evidence="5" id="KW-1185">Reference proteome</keyword>
<keyword evidence="1" id="KW-0732">Signal</keyword>
<evidence type="ECO:0000313" key="5">
    <source>
        <dbReference type="Proteomes" id="UP000294166"/>
    </source>
</evidence>
<organism evidence="2 4">
    <name type="scientific">Aliivibrio finisterrensis</name>
    <dbReference type="NCBI Taxonomy" id="511998"/>
    <lineage>
        <taxon>Bacteria</taxon>
        <taxon>Pseudomonadati</taxon>
        <taxon>Pseudomonadota</taxon>
        <taxon>Gammaproteobacteria</taxon>
        <taxon>Vibrionales</taxon>
        <taxon>Vibrionaceae</taxon>
        <taxon>Aliivibrio</taxon>
    </lineage>
</organism>
<reference evidence="4 5" key="1">
    <citation type="submission" date="2019-02" db="EMBL/GenBank/DDBJ databases">
        <title>Genome sequences of Aliivibrio finisterrensis strains from farmed Atlantic salmon.</title>
        <authorList>
            <person name="Bowman J.P."/>
        </authorList>
    </citation>
    <scope>NUCLEOTIDE SEQUENCE [LARGE SCALE GENOMIC DNA]</scope>
    <source>
        <strain evidence="3 5">A21</strain>
        <strain evidence="2 4">A46</strain>
    </source>
</reference>
<evidence type="ECO:0000313" key="4">
    <source>
        <dbReference type="Proteomes" id="UP000294063"/>
    </source>
</evidence>
<dbReference type="Proteomes" id="UP000294166">
    <property type="component" value="Unassembled WGS sequence"/>
</dbReference>